<comment type="caution">
    <text evidence="4">The sequence shown here is derived from an EMBL/GenBank/DDBJ whole genome shotgun (WGS) entry which is preliminary data.</text>
</comment>
<evidence type="ECO:0000256" key="2">
    <source>
        <dbReference type="ARBA" id="ARBA00022777"/>
    </source>
</evidence>
<evidence type="ECO:0000313" key="4">
    <source>
        <dbReference type="EMBL" id="EQD43622.1"/>
    </source>
</evidence>
<proteinExistence type="predicted"/>
<dbReference type="Pfam" id="PF07804">
    <property type="entry name" value="HipA_C"/>
    <property type="match status" value="1"/>
</dbReference>
<dbReference type="InterPro" id="IPR052028">
    <property type="entry name" value="HipA_Ser/Thr_kinase"/>
</dbReference>
<dbReference type="Gene3D" id="1.10.1070.20">
    <property type="match status" value="1"/>
</dbReference>
<evidence type="ECO:0000259" key="3">
    <source>
        <dbReference type="Pfam" id="PF07804"/>
    </source>
</evidence>
<evidence type="ECO:0000256" key="1">
    <source>
        <dbReference type="ARBA" id="ARBA00022679"/>
    </source>
</evidence>
<gene>
    <name evidence="4" type="ORF">B2A_09805</name>
</gene>
<feature type="non-terminal residue" evidence="4">
    <location>
        <position position="192"/>
    </location>
</feature>
<dbReference type="GO" id="GO:0005829">
    <property type="term" value="C:cytosol"/>
    <property type="evidence" value="ECO:0007669"/>
    <property type="project" value="TreeGrafter"/>
</dbReference>
<sequence length="192" mass="21321">LRPAYRTTLWTDDKIVKFENDDTDYPGIAIDEFLCMTAAREAGIAVPGFAISDDARRLIIDRFDETESGIALGFEEAATLMLFHAAEKYASSYERMCRVLLEEISESHREAARISLAKQLLLMVFIGNGDAHLKNFGVIYSGRSDVRLAPAYDIVCTTIYLKKDLPALGFEGRKTWFTGDALVSRVAKAAGL</sequence>
<feature type="non-terminal residue" evidence="4">
    <location>
        <position position="1"/>
    </location>
</feature>
<reference evidence="4" key="1">
    <citation type="submission" date="2013-08" db="EMBL/GenBank/DDBJ databases">
        <authorList>
            <person name="Mendez C."/>
            <person name="Richter M."/>
            <person name="Ferrer M."/>
            <person name="Sanchez J."/>
        </authorList>
    </citation>
    <scope>NUCLEOTIDE SEQUENCE</scope>
</reference>
<keyword evidence="2" id="KW-0418">Kinase</keyword>
<reference evidence="4" key="2">
    <citation type="journal article" date="2014" name="ISME J.">
        <title>Microbial stratification in low pH oxic and suboxic macroscopic growths along an acid mine drainage.</title>
        <authorList>
            <person name="Mendez-Garcia C."/>
            <person name="Mesa V."/>
            <person name="Sprenger R.R."/>
            <person name="Richter M."/>
            <person name="Diez M.S."/>
            <person name="Solano J."/>
            <person name="Bargiela R."/>
            <person name="Golyshina O.V."/>
            <person name="Manteca A."/>
            <person name="Ramos J.L."/>
            <person name="Gallego J.R."/>
            <person name="Llorente I."/>
            <person name="Martins Dos Santos V.A."/>
            <person name="Jensen O.N."/>
            <person name="Pelaez A.I."/>
            <person name="Sanchez J."/>
            <person name="Ferrer M."/>
        </authorList>
    </citation>
    <scope>NUCLEOTIDE SEQUENCE</scope>
</reference>
<organism evidence="4">
    <name type="scientific">mine drainage metagenome</name>
    <dbReference type="NCBI Taxonomy" id="410659"/>
    <lineage>
        <taxon>unclassified sequences</taxon>
        <taxon>metagenomes</taxon>
        <taxon>ecological metagenomes</taxon>
    </lineage>
</organism>
<dbReference type="AlphaFoldDB" id="T0ZGZ4"/>
<dbReference type="PANTHER" id="PTHR37419">
    <property type="entry name" value="SERINE/THREONINE-PROTEIN KINASE TOXIN HIPA"/>
    <property type="match status" value="1"/>
</dbReference>
<accession>T0ZGZ4</accession>
<protein>
    <submittedName>
        <fullName evidence="4">Protein containing HipA-like protein</fullName>
    </submittedName>
</protein>
<dbReference type="InterPro" id="IPR012893">
    <property type="entry name" value="HipA-like_C"/>
</dbReference>
<keyword evidence="1" id="KW-0808">Transferase</keyword>
<feature type="domain" description="HipA-like C-terminal" evidence="3">
    <location>
        <begin position="13"/>
        <end position="176"/>
    </location>
</feature>
<dbReference type="PANTHER" id="PTHR37419:SF1">
    <property type="entry name" value="SERINE_THREONINE-PROTEIN KINASE TOXIN HIPA"/>
    <property type="match status" value="1"/>
</dbReference>
<dbReference type="GO" id="GO:0004674">
    <property type="term" value="F:protein serine/threonine kinase activity"/>
    <property type="evidence" value="ECO:0007669"/>
    <property type="project" value="TreeGrafter"/>
</dbReference>
<name>T0ZGZ4_9ZZZZ</name>
<dbReference type="EMBL" id="AUZZ01007080">
    <property type="protein sequence ID" value="EQD43622.1"/>
    <property type="molecule type" value="Genomic_DNA"/>
</dbReference>